<dbReference type="EMBL" id="OC008834">
    <property type="protein sequence ID" value="CAD7267291.1"/>
    <property type="molecule type" value="Genomic_DNA"/>
</dbReference>
<comment type="cofactor">
    <cofactor evidence="1">
        <name>Ca(2+)</name>
        <dbReference type="ChEBI" id="CHEBI:29108"/>
    </cofactor>
</comment>
<organism evidence="7">
    <name type="scientific">Timema shepardi</name>
    <name type="common">Walking stick</name>
    <dbReference type="NCBI Taxonomy" id="629360"/>
    <lineage>
        <taxon>Eukaryota</taxon>
        <taxon>Metazoa</taxon>
        <taxon>Ecdysozoa</taxon>
        <taxon>Arthropoda</taxon>
        <taxon>Hexapoda</taxon>
        <taxon>Insecta</taxon>
        <taxon>Pterygota</taxon>
        <taxon>Neoptera</taxon>
        <taxon>Polyneoptera</taxon>
        <taxon>Phasmatodea</taxon>
        <taxon>Timematodea</taxon>
        <taxon>Timematoidea</taxon>
        <taxon>Timematidae</taxon>
        <taxon>Timema</taxon>
    </lineage>
</organism>
<evidence type="ECO:0000256" key="5">
    <source>
        <dbReference type="ARBA" id="ARBA00023180"/>
    </source>
</evidence>
<comment type="similarity">
    <text evidence="2">Belongs to the sulfatase family.</text>
</comment>
<keyword evidence="5" id="KW-0325">Glycoprotein</keyword>
<sequence>MIVAAMVSKLDESVGRIMGALQRKGMLGDSIIVFISDNGAPTKGESSNWGSNYPLRGIKDTLWEGGVRVLGLVWSPLLQHTPRVSNQVMHVTDWLPTLYTAAGMSYKGYYSIHHIH</sequence>
<proteinExistence type="inferred from homology"/>
<dbReference type="InterPro" id="IPR000917">
    <property type="entry name" value="Sulfatase_N"/>
</dbReference>
<dbReference type="GO" id="GO:0008484">
    <property type="term" value="F:sulfuric ester hydrolase activity"/>
    <property type="evidence" value="ECO:0007669"/>
    <property type="project" value="InterPro"/>
</dbReference>
<dbReference type="Pfam" id="PF00884">
    <property type="entry name" value="Sulfatase"/>
    <property type="match status" value="1"/>
</dbReference>
<accession>A0A7R9G5V8</accession>
<dbReference type="InterPro" id="IPR047115">
    <property type="entry name" value="ARSB"/>
</dbReference>
<evidence type="ECO:0000259" key="6">
    <source>
        <dbReference type="Pfam" id="PF00884"/>
    </source>
</evidence>
<dbReference type="GO" id="GO:0046872">
    <property type="term" value="F:metal ion binding"/>
    <property type="evidence" value="ECO:0007669"/>
    <property type="project" value="UniProtKB-KW"/>
</dbReference>
<dbReference type="AlphaFoldDB" id="A0A7R9G5V8"/>
<name>A0A7R9G5V8_TIMSH</name>
<gene>
    <name evidence="7" type="ORF">TSIB3V08_LOCUS11303</name>
</gene>
<dbReference type="Gene3D" id="3.40.720.10">
    <property type="entry name" value="Alkaline Phosphatase, subunit A"/>
    <property type="match status" value="1"/>
</dbReference>
<dbReference type="SUPFAM" id="SSF53649">
    <property type="entry name" value="Alkaline phosphatase-like"/>
    <property type="match status" value="1"/>
</dbReference>
<feature type="domain" description="Sulfatase N-terminal" evidence="6">
    <location>
        <begin position="5"/>
        <end position="104"/>
    </location>
</feature>
<evidence type="ECO:0000256" key="4">
    <source>
        <dbReference type="ARBA" id="ARBA00022837"/>
    </source>
</evidence>
<evidence type="ECO:0000256" key="2">
    <source>
        <dbReference type="ARBA" id="ARBA00008779"/>
    </source>
</evidence>
<dbReference type="InterPro" id="IPR017850">
    <property type="entry name" value="Alkaline_phosphatase_core_sf"/>
</dbReference>
<dbReference type="PANTHER" id="PTHR10342:SF264">
    <property type="entry name" value="MIP05773P-RELATED"/>
    <property type="match status" value="1"/>
</dbReference>
<evidence type="ECO:0000256" key="3">
    <source>
        <dbReference type="ARBA" id="ARBA00022723"/>
    </source>
</evidence>
<evidence type="ECO:0000256" key="1">
    <source>
        <dbReference type="ARBA" id="ARBA00001913"/>
    </source>
</evidence>
<dbReference type="PANTHER" id="PTHR10342">
    <property type="entry name" value="ARYLSULFATASE"/>
    <property type="match status" value="1"/>
</dbReference>
<protein>
    <recommendedName>
        <fullName evidence="6">Sulfatase N-terminal domain-containing protein</fullName>
    </recommendedName>
</protein>
<evidence type="ECO:0000313" key="7">
    <source>
        <dbReference type="EMBL" id="CAD7267291.1"/>
    </source>
</evidence>
<keyword evidence="4" id="KW-0106">Calcium</keyword>
<reference evidence="7" key="1">
    <citation type="submission" date="2020-11" db="EMBL/GenBank/DDBJ databases">
        <authorList>
            <person name="Tran Van P."/>
        </authorList>
    </citation>
    <scope>NUCLEOTIDE SEQUENCE</scope>
</reference>
<keyword evidence="3" id="KW-0479">Metal-binding</keyword>